<sequence>MSGAATMAQFAVVMATYNGARFAREQALNLMQQEQLPAEVVVADDGSTDGTLEMIGSALAGAPFPVRFIRSAENKVYRRNFVKAASLATAAIVAFCDQDDVWHSRKLARMASAFEDPAVMVAYHNAAVTDCDGRTTSRLYGPDGARKRSESPHADPWSFSLGFTQAFLRDLLALTPLQGASRDFLFPRGASLLAKACILNTIADDVAQPADRRASAAAMAEHQEELAALYGMRPDTYSFGVGARASAWVRLMAARRRSKDRGLSCPARHAIRDLTLGVVLGHFAAPPSNL</sequence>
<organism evidence="2 3">
    <name type="scientific">Lichenibacterium minor</name>
    <dbReference type="NCBI Taxonomy" id="2316528"/>
    <lineage>
        <taxon>Bacteria</taxon>
        <taxon>Pseudomonadati</taxon>
        <taxon>Pseudomonadota</taxon>
        <taxon>Alphaproteobacteria</taxon>
        <taxon>Hyphomicrobiales</taxon>
        <taxon>Lichenihabitantaceae</taxon>
        <taxon>Lichenibacterium</taxon>
    </lineage>
</organism>
<evidence type="ECO:0000313" key="2">
    <source>
        <dbReference type="EMBL" id="RYC28920.1"/>
    </source>
</evidence>
<reference evidence="2 3" key="2">
    <citation type="submission" date="2019-02" db="EMBL/GenBank/DDBJ databases">
        <title>'Lichenibacterium ramalinii' gen. nov. sp. nov., 'Lichenibacterium minor' gen. nov. sp. nov.</title>
        <authorList>
            <person name="Pankratov T."/>
        </authorList>
    </citation>
    <scope>NUCLEOTIDE SEQUENCE [LARGE SCALE GENOMIC DNA]</scope>
    <source>
        <strain evidence="2 3">RmlP026</strain>
    </source>
</reference>
<dbReference type="InterPro" id="IPR029044">
    <property type="entry name" value="Nucleotide-diphossugar_trans"/>
</dbReference>
<evidence type="ECO:0000313" key="3">
    <source>
        <dbReference type="Proteomes" id="UP000290759"/>
    </source>
</evidence>
<protein>
    <submittedName>
        <fullName evidence="2">Glycosyltransferase</fullName>
    </submittedName>
</protein>
<dbReference type="Gene3D" id="3.90.550.10">
    <property type="entry name" value="Spore Coat Polysaccharide Biosynthesis Protein SpsA, Chain A"/>
    <property type="match status" value="1"/>
</dbReference>
<dbReference type="PANTHER" id="PTHR43685:SF11">
    <property type="entry name" value="GLYCOSYLTRANSFERASE TAGX-RELATED"/>
    <property type="match status" value="1"/>
</dbReference>
<dbReference type="OrthoDB" id="7978593at2"/>
<dbReference type="Proteomes" id="UP000290759">
    <property type="component" value="Unassembled WGS sequence"/>
</dbReference>
<gene>
    <name evidence="2" type="ORF">D3273_26705</name>
</gene>
<dbReference type="InterPro" id="IPR001173">
    <property type="entry name" value="Glyco_trans_2-like"/>
</dbReference>
<dbReference type="Pfam" id="PF00535">
    <property type="entry name" value="Glycos_transf_2"/>
    <property type="match status" value="1"/>
</dbReference>
<dbReference type="SUPFAM" id="SSF53448">
    <property type="entry name" value="Nucleotide-diphospho-sugar transferases"/>
    <property type="match status" value="1"/>
</dbReference>
<name>A0A4Q2TYX1_9HYPH</name>
<keyword evidence="3" id="KW-1185">Reference proteome</keyword>
<comment type="caution">
    <text evidence="2">The sequence shown here is derived from an EMBL/GenBank/DDBJ whole genome shotgun (WGS) entry which is preliminary data.</text>
</comment>
<dbReference type="EMBL" id="QYBB01000089">
    <property type="protein sequence ID" value="RYC28920.1"/>
    <property type="molecule type" value="Genomic_DNA"/>
</dbReference>
<feature type="domain" description="Glycosyltransferase 2-like" evidence="1">
    <location>
        <begin position="12"/>
        <end position="152"/>
    </location>
</feature>
<dbReference type="AlphaFoldDB" id="A0A4Q2TYX1"/>
<proteinExistence type="predicted"/>
<accession>A0A4Q2TYX1</accession>
<evidence type="ECO:0000259" key="1">
    <source>
        <dbReference type="Pfam" id="PF00535"/>
    </source>
</evidence>
<reference evidence="2 3" key="1">
    <citation type="submission" date="2018-12" db="EMBL/GenBank/DDBJ databases">
        <authorList>
            <person name="Grouzdev D.S."/>
            <person name="Krutkina M.S."/>
        </authorList>
    </citation>
    <scope>NUCLEOTIDE SEQUENCE [LARGE SCALE GENOMIC DNA]</scope>
    <source>
        <strain evidence="2 3">RmlP026</strain>
    </source>
</reference>
<dbReference type="InterPro" id="IPR050834">
    <property type="entry name" value="Glycosyltransf_2"/>
</dbReference>
<keyword evidence="2" id="KW-0808">Transferase</keyword>
<dbReference type="PANTHER" id="PTHR43685">
    <property type="entry name" value="GLYCOSYLTRANSFERASE"/>
    <property type="match status" value="1"/>
</dbReference>
<dbReference type="GO" id="GO:0016740">
    <property type="term" value="F:transferase activity"/>
    <property type="evidence" value="ECO:0007669"/>
    <property type="project" value="UniProtKB-KW"/>
</dbReference>